<keyword evidence="2" id="KW-1185">Reference proteome</keyword>
<gene>
    <name evidence="1" type="ORF">CCMP2556_LOCUS7384</name>
</gene>
<evidence type="ECO:0000313" key="1">
    <source>
        <dbReference type="EMBL" id="CAK9003711.1"/>
    </source>
</evidence>
<protein>
    <submittedName>
        <fullName evidence="1">Uncharacterized protein</fullName>
    </submittedName>
</protein>
<sequence length="643" mass="72080">MLDQSMDSEPPGLVLKSNVKEDVEDVKDVKMEDSITLKGRDKTYLDELGALEAAVRDAGTSDFKPAFYALGKFVLTKWNGARNFLEEILPMGRAAEFVSELHSMFPKSDAICYATELPGNDSDEFNLHLSDLSWFADSSTKPAPYLHTCLQLWDEITMNGFITKGDPLLLWNGPECRRDFAWAHYLKGAARGIKLHILHRELYDSLASIRCRRGSMSHDLMRVAFTNAKLSSRGAIRKSHDVACWLAKISMLCEWGMKADSAIKSWNSEATRESQLTGQKRVALLALLQAPAGTKELLLAHSSFFGSSSAFSEECFAAKNLFPGYTPRSILDKQWRSRLTMTEAGFLLFLRYTDASHHQKLVQTRGKLSKERISELCQLAQLVVSVEAELQEGGVITSRVTEALLACDGNLELELQVALSEKSPKWKPADLGLVQEVLKEHSATSDAKFFVEKRVVAAGELEREEFDLMKKMFEHDIKAFENWKVRCRDRDSAIYHASLQHKVQRQSEAQKQAQSLFDISSGHWIASLEILGTANEVLQRVKAALGKIQTSFQLRQEEIYVLAVCSWSSPSLVSSAAQKAQATAIGALGNDAGSNGRVIGCVLEPCHTYNKGQLWKQEELLHKMLVNNRRNIDNRFVLPFIER</sequence>
<proteinExistence type="predicted"/>
<accession>A0ABP0IM90</accession>
<reference evidence="1 2" key="1">
    <citation type="submission" date="2024-02" db="EMBL/GenBank/DDBJ databases">
        <authorList>
            <person name="Chen Y."/>
            <person name="Shah S."/>
            <person name="Dougan E. K."/>
            <person name="Thang M."/>
            <person name="Chan C."/>
        </authorList>
    </citation>
    <scope>NUCLEOTIDE SEQUENCE [LARGE SCALE GENOMIC DNA]</scope>
</reference>
<evidence type="ECO:0000313" key="2">
    <source>
        <dbReference type="Proteomes" id="UP001642484"/>
    </source>
</evidence>
<dbReference type="EMBL" id="CAXAMN010003280">
    <property type="protein sequence ID" value="CAK9003711.1"/>
    <property type="molecule type" value="Genomic_DNA"/>
</dbReference>
<organism evidence="1 2">
    <name type="scientific">Durusdinium trenchii</name>
    <dbReference type="NCBI Taxonomy" id="1381693"/>
    <lineage>
        <taxon>Eukaryota</taxon>
        <taxon>Sar</taxon>
        <taxon>Alveolata</taxon>
        <taxon>Dinophyceae</taxon>
        <taxon>Suessiales</taxon>
        <taxon>Symbiodiniaceae</taxon>
        <taxon>Durusdinium</taxon>
    </lineage>
</organism>
<dbReference type="Proteomes" id="UP001642484">
    <property type="component" value="Unassembled WGS sequence"/>
</dbReference>
<comment type="caution">
    <text evidence="1">The sequence shown here is derived from an EMBL/GenBank/DDBJ whole genome shotgun (WGS) entry which is preliminary data.</text>
</comment>
<name>A0ABP0IM90_9DINO</name>